<dbReference type="AlphaFoldDB" id="A0A538UAW5"/>
<organism evidence="1 2">
    <name type="scientific">Eiseniibacteriota bacterium</name>
    <dbReference type="NCBI Taxonomy" id="2212470"/>
    <lineage>
        <taxon>Bacteria</taxon>
        <taxon>Candidatus Eiseniibacteriota</taxon>
    </lineage>
</organism>
<protein>
    <submittedName>
        <fullName evidence="1">Uncharacterized protein</fullName>
    </submittedName>
</protein>
<evidence type="ECO:0000313" key="1">
    <source>
        <dbReference type="EMBL" id="TMQ73035.1"/>
    </source>
</evidence>
<comment type="caution">
    <text evidence="1">The sequence shown here is derived from an EMBL/GenBank/DDBJ whole genome shotgun (WGS) entry which is preliminary data.</text>
</comment>
<gene>
    <name evidence="1" type="ORF">E6K81_05840</name>
</gene>
<evidence type="ECO:0000313" key="2">
    <source>
        <dbReference type="Proteomes" id="UP000319771"/>
    </source>
</evidence>
<dbReference type="EMBL" id="VBPB01000084">
    <property type="protein sequence ID" value="TMQ73035.1"/>
    <property type="molecule type" value="Genomic_DNA"/>
</dbReference>
<sequence>MRSRSRRLFWAVLFIAAIALSWLWGTTRVAIESIQFDLGRIGESIYEAHARDGRWPARIADLEGTTYLNMPYRRSALEDGAFVVVWQEDLDPDPAANRDRVLAYDDGSLFARLGLVWGCWGDLRVARVDAERIAVLEQESVRR</sequence>
<dbReference type="Proteomes" id="UP000319771">
    <property type="component" value="Unassembled WGS sequence"/>
</dbReference>
<accession>A0A538UAW5</accession>
<proteinExistence type="predicted"/>
<name>A0A538UAW5_UNCEI</name>
<reference evidence="1 2" key="1">
    <citation type="journal article" date="2019" name="Nat. Microbiol.">
        <title>Mediterranean grassland soil C-N compound turnover is dependent on rainfall and depth, and is mediated by genomically divergent microorganisms.</title>
        <authorList>
            <person name="Diamond S."/>
            <person name="Andeer P.F."/>
            <person name="Li Z."/>
            <person name="Crits-Christoph A."/>
            <person name="Burstein D."/>
            <person name="Anantharaman K."/>
            <person name="Lane K.R."/>
            <person name="Thomas B.C."/>
            <person name="Pan C."/>
            <person name="Northen T.R."/>
            <person name="Banfield J.F."/>
        </authorList>
    </citation>
    <scope>NUCLEOTIDE SEQUENCE [LARGE SCALE GENOMIC DNA]</scope>
    <source>
        <strain evidence="1">WS_11</strain>
    </source>
</reference>